<comment type="caution">
    <text evidence="2">The sequence shown here is derived from an EMBL/GenBank/DDBJ whole genome shotgun (WGS) entry which is preliminary data.</text>
</comment>
<proteinExistence type="predicted"/>
<organism evidence="2 3">
    <name type="scientific">Sphingobium yanoikuyae</name>
    <name type="common">Sphingomonas yanoikuyae</name>
    <dbReference type="NCBI Taxonomy" id="13690"/>
    <lineage>
        <taxon>Bacteria</taxon>
        <taxon>Pseudomonadati</taxon>
        <taxon>Pseudomonadota</taxon>
        <taxon>Alphaproteobacteria</taxon>
        <taxon>Sphingomonadales</taxon>
        <taxon>Sphingomonadaceae</taxon>
        <taxon>Sphingobium</taxon>
    </lineage>
</organism>
<sequence length="125" mass="13252">MARPLVLASRRAPASRLQCVAALLGLLAMIGVIGLATWHDGLPHSHAPVHAASIDTDHHDHAPSDQPDPSDALHLAAHAVAQTVDLSSRPLVSVTLFIVSLRWTLVTTSLPVSARPVEILRPPRG</sequence>
<dbReference type="Proteomes" id="UP000028534">
    <property type="component" value="Unassembled WGS sequence"/>
</dbReference>
<keyword evidence="1" id="KW-1133">Transmembrane helix</keyword>
<evidence type="ECO:0000313" key="3">
    <source>
        <dbReference type="Proteomes" id="UP000028534"/>
    </source>
</evidence>
<name>A0A084EU55_SPHYA</name>
<dbReference type="EMBL" id="JGVR01000001">
    <property type="protein sequence ID" value="KEZ21497.1"/>
    <property type="molecule type" value="Genomic_DNA"/>
</dbReference>
<gene>
    <name evidence="2" type="ORF">CP98_00175</name>
</gene>
<keyword evidence="1" id="KW-0812">Transmembrane</keyword>
<feature type="transmembrane region" description="Helical" evidence="1">
    <location>
        <begin position="20"/>
        <end position="38"/>
    </location>
</feature>
<evidence type="ECO:0000256" key="1">
    <source>
        <dbReference type="SAM" id="Phobius"/>
    </source>
</evidence>
<accession>A0A084EU55</accession>
<protein>
    <submittedName>
        <fullName evidence="2">Uncharacterized protein</fullName>
    </submittedName>
</protein>
<dbReference type="PATRIC" id="fig|13690.10.peg.178"/>
<evidence type="ECO:0000313" key="2">
    <source>
        <dbReference type="EMBL" id="KEZ21497.1"/>
    </source>
</evidence>
<keyword evidence="1" id="KW-0472">Membrane</keyword>
<dbReference type="AlphaFoldDB" id="A0A084EU55"/>
<reference evidence="2 3" key="1">
    <citation type="submission" date="2014-03" db="EMBL/GenBank/DDBJ databases">
        <title>Genome sequence of Sphingobium yanoikuyae B1.</title>
        <authorList>
            <person name="Gan H.M."/>
            <person name="Gan H.Y."/>
            <person name="Savka M.A."/>
        </authorList>
    </citation>
    <scope>NUCLEOTIDE SEQUENCE [LARGE SCALE GENOMIC DNA]</scope>
    <source>
        <strain evidence="2 3">B1</strain>
    </source>
</reference>
<dbReference type="RefSeq" id="WP_103097430.1">
    <property type="nucleotide sequence ID" value="NZ_CALUBW010000011.1"/>
</dbReference>